<protein>
    <submittedName>
        <fullName evidence="1">Uncharacterized protein</fullName>
    </submittedName>
</protein>
<accession>A0A6A3BSM4</accession>
<evidence type="ECO:0000313" key="2">
    <source>
        <dbReference type="Proteomes" id="UP000436088"/>
    </source>
</evidence>
<keyword evidence="2" id="KW-1185">Reference proteome</keyword>
<dbReference type="InterPro" id="IPR007750">
    <property type="entry name" value="DUF674"/>
</dbReference>
<sequence length="213" mass="23321">MSLPVDTVTSIHCLIYIANGPKSFCPRCDKLTDGKFTFVHLPNKVEEGFVKDAVTYMITDDLVVRPIATNFIVALLNKLVLAESGKDFVDFLFNIMSLPENLSDSYMQSAANKEILLKPMVTNYAANVALLMPRLESSSYTNLYSGEAMSTESIVTLLNEFNIKAVGHQQFKVVGVRVNESKTALTDMFVEKKAGGSEVSNSGGSVMKEENSG</sequence>
<dbReference type="AlphaFoldDB" id="A0A6A3BSM4"/>
<dbReference type="PANTHER" id="PTHR33103">
    <property type="entry name" value="OS01G0153900 PROTEIN"/>
    <property type="match status" value="1"/>
</dbReference>
<evidence type="ECO:0000313" key="1">
    <source>
        <dbReference type="EMBL" id="KAE8717992.1"/>
    </source>
</evidence>
<proteinExistence type="predicted"/>
<gene>
    <name evidence="1" type="ORF">F3Y22_tig00110020pilonHSYRG00411</name>
</gene>
<dbReference type="EMBL" id="VEPZ02000817">
    <property type="protein sequence ID" value="KAE8717992.1"/>
    <property type="molecule type" value="Genomic_DNA"/>
</dbReference>
<reference evidence="1" key="1">
    <citation type="submission" date="2019-09" db="EMBL/GenBank/DDBJ databases">
        <title>Draft genome information of white flower Hibiscus syriacus.</title>
        <authorList>
            <person name="Kim Y.-M."/>
        </authorList>
    </citation>
    <scope>NUCLEOTIDE SEQUENCE [LARGE SCALE GENOMIC DNA]</scope>
    <source>
        <strain evidence="1">YM2019G1</strain>
    </source>
</reference>
<dbReference type="PANTHER" id="PTHR33103:SF110">
    <property type="entry name" value="DUF674 FAMILY PROTEIN"/>
    <property type="match status" value="1"/>
</dbReference>
<comment type="caution">
    <text evidence="1">The sequence shown here is derived from an EMBL/GenBank/DDBJ whole genome shotgun (WGS) entry which is preliminary data.</text>
</comment>
<dbReference type="Proteomes" id="UP000436088">
    <property type="component" value="Unassembled WGS sequence"/>
</dbReference>
<name>A0A6A3BSM4_HIBSY</name>
<organism evidence="1 2">
    <name type="scientific">Hibiscus syriacus</name>
    <name type="common">Rose of Sharon</name>
    <dbReference type="NCBI Taxonomy" id="106335"/>
    <lineage>
        <taxon>Eukaryota</taxon>
        <taxon>Viridiplantae</taxon>
        <taxon>Streptophyta</taxon>
        <taxon>Embryophyta</taxon>
        <taxon>Tracheophyta</taxon>
        <taxon>Spermatophyta</taxon>
        <taxon>Magnoliopsida</taxon>
        <taxon>eudicotyledons</taxon>
        <taxon>Gunneridae</taxon>
        <taxon>Pentapetalae</taxon>
        <taxon>rosids</taxon>
        <taxon>malvids</taxon>
        <taxon>Malvales</taxon>
        <taxon>Malvaceae</taxon>
        <taxon>Malvoideae</taxon>
        <taxon>Hibiscus</taxon>
    </lineage>
</organism>